<protein>
    <submittedName>
        <fullName evidence="2">Uncharacterized protein</fullName>
    </submittedName>
</protein>
<feature type="region of interest" description="Disordered" evidence="1">
    <location>
        <begin position="635"/>
        <end position="663"/>
    </location>
</feature>
<sequence length="765" mass="86453">MKMKPFLKFNLAKPYQSPRFAMNNIASTVESSIASAEAYLTSTTISPSLPPLPPPPPSRSLPLHPQSPPLLDDSMDLKPNPNVNATLSPDPLAPPSPANSHDSLNASGVKGGGDPTPHPNCPSPHSDINHKNPTAASWEVTFAPSAPTSLKPKPVLKTKKERPPFPLKPSQKKLNPSKQPSPPPAPSFTLSRPAQESLNSVLAEETFQPVITSKGVKMRSNSNVHDRLTAYGVNADQKRDSAHTARLEVLREQEKKQHPFQPHVTSKGRAALQPDPVQDRLYKLAGERDVVRECTKYHMMEAEVGRYSFRPEVNEGFNERVVGEEYKPIYERANEVVKKKQENLNVLRSSIEATSGVTWTASGSSISTGDGTAHQRLHSEAARQVENAIKRQTKFEEVEKESNTFKPKLCRGTEERTESYGNKPFLERQKDYVGNVEIKKLIREEKEADQFKGYFKPDIGQSENVLMKRRPEVVCESESERVFRLAVTEKEEMESRREERVVEEYNRYTFEPEINNISRALGGAQPFSIEQLNKNERGKAIREKVKKQAEETFKSECTFKPNVQKKRVSRTNKTKVDEGEPRQKAFQLNLSNPEDLTLQVTRYNEAKETERQTALREREMKELEECTFKPRTNHAAKAKPVNGSNDENKAQGGGYMSQHNAKKSKAPVVVRGLGRYLELKKLAAQKAAAQDARERKAFNVRGQSNKAKYPDGTTQVKEFRLSKNPNKKEKVRIEREKKLREQCTFRPDTVERRNREVLRAVLAEE</sequence>
<evidence type="ECO:0000313" key="2">
    <source>
        <dbReference type="EMBL" id="GMH48949.1"/>
    </source>
</evidence>
<name>A0A9W7DME1_9STRA</name>
<reference evidence="3" key="1">
    <citation type="journal article" date="2023" name="Commun. Biol.">
        <title>Genome analysis of Parmales, the sister group of diatoms, reveals the evolutionary specialization of diatoms from phago-mixotrophs to photoautotrophs.</title>
        <authorList>
            <person name="Ban H."/>
            <person name="Sato S."/>
            <person name="Yoshikawa S."/>
            <person name="Yamada K."/>
            <person name="Nakamura Y."/>
            <person name="Ichinomiya M."/>
            <person name="Sato N."/>
            <person name="Blanc-Mathieu R."/>
            <person name="Endo H."/>
            <person name="Kuwata A."/>
            <person name="Ogata H."/>
        </authorList>
    </citation>
    <scope>NUCLEOTIDE SEQUENCE [LARGE SCALE GENOMIC DNA]</scope>
</reference>
<feature type="compositionally biased region" description="Pro residues" evidence="1">
    <location>
        <begin position="48"/>
        <end position="59"/>
    </location>
</feature>
<feature type="region of interest" description="Disordered" evidence="1">
    <location>
        <begin position="44"/>
        <end position="201"/>
    </location>
</feature>
<dbReference type="EMBL" id="BLQM01000007">
    <property type="protein sequence ID" value="GMH48949.1"/>
    <property type="molecule type" value="Genomic_DNA"/>
</dbReference>
<dbReference type="PANTHER" id="PTHR37028">
    <property type="entry name" value="UNNAMED PRODUCT-RELATED"/>
    <property type="match status" value="1"/>
</dbReference>
<accession>A0A9W7DME1</accession>
<dbReference type="PANTHER" id="PTHR37028:SF4">
    <property type="entry name" value="ALMS MOTIF DOMAIN-CONTAINING PROTEIN"/>
    <property type="match status" value="1"/>
</dbReference>
<evidence type="ECO:0000256" key="1">
    <source>
        <dbReference type="SAM" id="MobiDB-lite"/>
    </source>
</evidence>
<organism evidence="2 3">
    <name type="scientific">Triparma laevis f. inornata</name>
    <dbReference type="NCBI Taxonomy" id="1714386"/>
    <lineage>
        <taxon>Eukaryota</taxon>
        <taxon>Sar</taxon>
        <taxon>Stramenopiles</taxon>
        <taxon>Ochrophyta</taxon>
        <taxon>Bolidophyceae</taxon>
        <taxon>Parmales</taxon>
        <taxon>Triparmaceae</taxon>
        <taxon>Triparma</taxon>
    </lineage>
</organism>
<proteinExistence type="predicted"/>
<gene>
    <name evidence="2" type="ORF">TL16_g00406</name>
</gene>
<dbReference type="AlphaFoldDB" id="A0A9W7DME1"/>
<dbReference type="Proteomes" id="UP001162640">
    <property type="component" value="Unassembled WGS sequence"/>
</dbReference>
<feature type="compositionally biased region" description="Low complexity" evidence="1">
    <location>
        <begin position="168"/>
        <end position="178"/>
    </location>
</feature>
<comment type="caution">
    <text evidence="2">The sequence shown here is derived from an EMBL/GenBank/DDBJ whole genome shotgun (WGS) entry which is preliminary data.</text>
</comment>
<feature type="compositionally biased region" description="Polar residues" evidence="1">
    <location>
        <begin position="188"/>
        <end position="200"/>
    </location>
</feature>
<evidence type="ECO:0000313" key="3">
    <source>
        <dbReference type="Proteomes" id="UP001162640"/>
    </source>
</evidence>